<evidence type="ECO:0000313" key="1">
    <source>
        <dbReference type="EMBL" id="MBT1712560.1"/>
    </source>
</evidence>
<dbReference type="EMBL" id="JAHESE010000164">
    <property type="protein sequence ID" value="MBT1712560.1"/>
    <property type="molecule type" value="Genomic_DNA"/>
</dbReference>
<reference evidence="1 2" key="1">
    <citation type="submission" date="2021-05" db="EMBL/GenBank/DDBJ databases">
        <title>A Polyphasic approach of four new species of the genus Ohtaekwangia: Ohtaekwangia histidinii sp. nov., Ohtaekwangia cretensis sp. nov., Ohtaekwangia indiensis sp. nov., Ohtaekwangia reichenbachii sp. nov. from diverse environment.</title>
        <authorList>
            <person name="Octaviana S."/>
        </authorList>
    </citation>
    <scope>NUCLEOTIDE SEQUENCE [LARGE SCALE GENOMIC DNA]</scope>
    <source>
        <strain evidence="1 2">PWU5</strain>
    </source>
</reference>
<feature type="non-terminal residue" evidence="1">
    <location>
        <position position="1"/>
    </location>
</feature>
<gene>
    <name evidence="1" type="ORF">KK062_30275</name>
</gene>
<dbReference type="RefSeq" id="WP_254088105.1">
    <property type="nucleotide sequence ID" value="NZ_JAHESE010000164.1"/>
</dbReference>
<dbReference type="Proteomes" id="UP001319080">
    <property type="component" value="Unassembled WGS sequence"/>
</dbReference>
<accession>A0AAP2GWK9</accession>
<sequence length="105" mass="11439">YQLGFTASRTSVFLTANYARLGNDHLQDRNSGLTLGASKPFAAGKVVLTGSTGYILSDRNGEQGYILNESLHARYTLHPKHSVQATVVLLGHYPDLSRIHNAEPT</sequence>
<keyword evidence="2" id="KW-1185">Reference proteome</keyword>
<proteinExistence type="predicted"/>
<protein>
    <submittedName>
        <fullName evidence="1">Uncharacterized protein</fullName>
    </submittedName>
</protein>
<dbReference type="AlphaFoldDB" id="A0AAP2GWK9"/>
<comment type="caution">
    <text evidence="1">The sequence shown here is derived from an EMBL/GenBank/DDBJ whole genome shotgun (WGS) entry which is preliminary data.</text>
</comment>
<feature type="non-terminal residue" evidence="1">
    <location>
        <position position="105"/>
    </location>
</feature>
<name>A0AAP2GWK9_9BACT</name>
<evidence type="ECO:0000313" key="2">
    <source>
        <dbReference type="Proteomes" id="UP001319080"/>
    </source>
</evidence>
<organism evidence="1 2">
    <name type="scientific">Dawidia cretensis</name>
    <dbReference type="NCBI Taxonomy" id="2782350"/>
    <lineage>
        <taxon>Bacteria</taxon>
        <taxon>Pseudomonadati</taxon>
        <taxon>Bacteroidota</taxon>
        <taxon>Cytophagia</taxon>
        <taxon>Cytophagales</taxon>
        <taxon>Chryseotaleaceae</taxon>
        <taxon>Dawidia</taxon>
    </lineage>
</organism>